<proteinExistence type="predicted"/>
<dbReference type="AlphaFoldDB" id="A0A2W1CRZ4"/>
<name>A0A2W1CRZ4_9PLEO</name>
<dbReference type="KEGG" id="ptrr:90954865"/>
<dbReference type="EMBL" id="NQIK02000010">
    <property type="protein sequence ID" value="KAF7565211.1"/>
    <property type="molecule type" value="Genomic_DNA"/>
</dbReference>
<evidence type="ECO:0000313" key="3">
    <source>
        <dbReference type="Proteomes" id="UP000245464"/>
    </source>
</evidence>
<dbReference type="EMBL" id="NQIK02000010">
    <property type="protein sequence ID" value="KAF7565208.1"/>
    <property type="molecule type" value="Genomic_DNA"/>
</dbReference>
<comment type="caution">
    <text evidence="2">The sequence shown here is derived from an EMBL/GenBank/DDBJ whole genome shotgun (WGS) entry which is preliminary data.</text>
</comment>
<accession>A0A2W1CRZ4</accession>
<dbReference type="RefSeq" id="XP_065959221.1">
    <property type="nucleotide sequence ID" value="XM_066104657.1"/>
</dbReference>
<organism evidence="2 3">
    <name type="scientific">Pyrenophora tritici-repentis</name>
    <dbReference type="NCBI Taxonomy" id="45151"/>
    <lineage>
        <taxon>Eukaryota</taxon>
        <taxon>Fungi</taxon>
        <taxon>Dikarya</taxon>
        <taxon>Ascomycota</taxon>
        <taxon>Pezizomycotina</taxon>
        <taxon>Dothideomycetes</taxon>
        <taxon>Pleosporomycetidae</taxon>
        <taxon>Pleosporales</taxon>
        <taxon>Pleosporineae</taxon>
        <taxon>Pleosporaceae</taxon>
        <taxon>Pyrenophora</taxon>
    </lineage>
</organism>
<evidence type="ECO:0000313" key="1">
    <source>
        <dbReference type="EMBL" id="KAF7565208.1"/>
    </source>
</evidence>
<reference evidence="2" key="1">
    <citation type="journal article" date="2018" name="BMC Genomics">
        <title>Comparative genomics of the wheat fungal pathogen Pyrenophora tritici-repentis reveals chromosomal variations and genome plasticity.</title>
        <authorList>
            <person name="Moolhuijzen P."/>
            <person name="See P.T."/>
            <person name="Hane J.K."/>
            <person name="Shi G."/>
            <person name="Liu Z."/>
            <person name="Oliver R.P."/>
            <person name="Moffat C.S."/>
        </authorList>
    </citation>
    <scope>NUCLEOTIDE SEQUENCE [LARGE SCALE GENOMIC DNA]</scope>
    <source>
        <strain evidence="2">M4</strain>
    </source>
</reference>
<dbReference type="Proteomes" id="UP000245464">
    <property type="component" value="Chromosome 10"/>
</dbReference>
<sequence length="179" mass="20171">MHLNRTVDTVASFDARVHEVAAKIREQDEKAHGTIKTRNDGDLKVSAQQGEIFVFKPSPEFTALNREYFTQVWVTIRQAIPDVGLQPELWPIMLRLVKGRLIISRDHVGVISPIWVDSNAEEDIDIKIGDYHALEKLRPHTIKVISGDEEVSIGISANLPINLILHPKPNFLSPEKPTT</sequence>
<evidence type="ECO:0000313" key="2">
    <source>
        <dbReference type="EMBL" id="KAF7565211.1"/>
    </source>
</evidence>
<protein>
    <submittedName>
        <fullName evidence="2">Uncharacterized protein</fullName>
    </submittedName>
</protein>
<gene>
    <name evidence="1" type="ORF">PtrM4_046420</name>
    <name evidence="2" type="ORF">PtrM4_046450</name>
</gene>
<dbReference type="GeneID" id="90954865"/>